<reference evidence="3 4" key="1">
    <citation type="submission" date="2024-09" db="EMBL/GenBank/DDBJ databases">
        <title>Rethinking Asexuality: The Enigmatic Case of Functional Sexual Genes in Lepraria (Stereocaulaceae).</title>
        <authorList>
            <person name="Doellman M."/>
            <person name="Sun Y."/>
            <person name="Barcenas-Pena A."/>
            <person name="Lumbsch H.T."/>
            <person name="Grewe F."/>
        </authorList>
    </citation>
    <scope>NUCLEOTIDE SEQUENCE [LARGE SCALE GENOMIC DNA]</scope>
    <source>
        <strain evidence="3 4">Grewe 0041</strain>
    </source>
</reference>
<comment type="caution">
    <text evidence="3">The sequence shown here is derived from an EMBL/GenBank/DDBJ whole genome shotgun (WGS) entry which is preliminary data.</text>
</comment>
<dbReference type="Proteomes" id="UP001590951">
    <property type="component" value="Unassembled WGS sequence"/>
</dbReference>
<evidence type="ECO:0000313" key="3">
    <source>
        <dbReference type="EMBL" id="KAL2059574.1"/>
    </source>
</evidence>
<evidence type="ECO:0000313" key="4">
    <source>
        <dbReference type="Proteomes" id="UP001590951"/>
    </source>
</evidence>
<proteinExistence type="predicted"/>
<sequence>MFFSISRLGLAAFVPAMVLAQSTTYSFTVNGNVHSIILPSPSITSTTIFVTHAAATVTITPPASIETRIFTVTGPAPVVASIEGAIPSGAEVQGSTESPGPIIPIAINGYTTSVQFPASASIPTSGPVTIAPANPVPASMASNAQSAASNEAVVASNVAGTPVITYNPAATNTATNAADAATSSAGSAASAASTAGSVVTNVPVPIGPLNSLSASLQSVSSAASTAFSSAAIVAVSSFSSASAASVAAVSSITTLITTATGSPTATDTGTISTGSASTTVTTPTTLLTTTSGAASTATTTSSVVASTTTSTAAQSSSPSSSSAPPGSSSTAAPTHSGAGASRFVWREGVRMVAGLVALFVVV</sequence>
<organism evidence="3 4">
    <name type="scientific">Lepraria finkii</name>
    <dbReference type="NCBI Taxonomy" id="1340010"/>
    <lineage>
        <taxon>Eukaryota</taxon>
        <taxon>Fungi</taxon>
        <taxon>Dikarya</taxon>
        <taxon>Ascomycota</taxon>
        <taxon>Pezizomycotina</taxon>
        <taxon>Lecanoromycetes</taxon>
        <taxon>OSLEUM clade</taxon>
        <taxon>Lecanoromycetidae</taxon>
        <taxon>Lecanorales</taxon>
        <taxon>Lecanorineae</taxon>
        <taxon>Stereocaulaceae</taxon>
        <taxon>Lepraria</taxon>
    </lineage>
</organism>
<feature type="region of interest" description="Disordered" evidence="1">
    <location>
        <begin position="309"/>
        <end position="338"/>
    </location>
</feature>
<protein>
    <submittedName>
        <fullName evidence="3">Uncharacterized protein</fullName>
    </submittedName>
</protein>
<gene>
    <name evidence="3" type="ORF">ABVK25_000867</name>
</gene>
<evidence type="ECO:0000256" key="1">
    <source>
        <dbReference type="SAM" id="MobiDB-lite"/>
    </source>
</evidence>
<dbReference type="EMBL" id="JBHFEH010000001">
    <property type="protein sequence ID" value="KAL2059574.1"/>
    <property type="molecule type" value="Genomic_DNA"/>
</dbReference>
<keyword evidence="4" id="KW-1185">Reference proteome</keyword>
<accession>A0ABR4BP35</accession>
<name>A0ABR4BP35_9LECA</name>
<keyword evidence="2" id="KW-0732">Signal</keyword>
<feature type="chain" id="PRO_5046028669" evidence="2">
    <location>
        <begin position="21"/>
        <end position="362"/>
    </location>
</feature>
<evidence type="ECO:0000256" key="2">
    <source>
        <dbReference type="SAM" id="SignalP"/>
    </source>
</evidence>
<feature type="signal peptide" evidence="2">
    <location>
        <begin position="1"/>
        <end position="20"/>
    </location>
</feature>